<keyword evidence="6 10" id="KW-0269">Exonuclease</keyword>
<evidence type="ECO:0000313" key="13">
    <source>
        <dbReference type="Proteomes" id="UP001171945"/>
    </source>
</evidence>
<evidence type="ECO:0000256" key="7">
    <source>
        <dbReference type="ARBA" id="ARBA00022840"/>
    </source>
</evidence>
<name>A0ABT7VQU6_9GAMM</name>
<dbReference type="InterPro" id="IPR013986">
    <property type="entry name" value="DExx_box_DNA_helicase_dom_sf"/>
</dbReference>
<dbReference type="Gene3D" id="3.40.50.10930">
    <property type="match status" value="1"/>
</dbReference>
<dbReference type="PIRSF" id="PIRSF000980">
    <property type="entry name" value="RecC"/>
    <property type="match status" value="1"/>
</dbReference>
<dbReference type="GO" id="GO:0008854">
    <property type="term" value="F:exodeoxyribonuclease V activity"/>
    <property type="evidence" value="ECO:0007669"/>
    <property type="project" value="UniProtKB-EC"/>
</dbReference>
<evidence type="ECO:0000259" key="11">
    <source>
        <dbReference type="Pfam" id="PF17946"/>
    </source>
</evidence>
<dbReference type="InterPro" id="IPR006697">
    <property type="entry name" value="RecC"/>
</dbReference>
<feature type="domain" description="RecC C-terminal" evidence="11">
    <location>
        <begin position="785"/>
        <end position="1007"/>
    </location>
</feature>
<dbReference type="NCBIfam" id="TIGR01450">
    <property type="entry name" value="recC"/>
    <property type="match status" value="1"/>
</dbReference>
<keyword evidence="9 10" id="KW-0234">DNA repair</keyword>
<comment type="subunit">
    <text evidence="10">Heterotrimer of RecB, RecC and RecD. All subunits contribute to DNA-binding.</text>
</comment>
<comment type="caution">
    <text evidence="12">The sequence shown here is derived from an EMBL/GenBank/DDBJ whole genome shotgun (WGS) entry which is preliminary data.</text>
</comment>
<sequence>MLHIHTSNRLESLAQDCATIIKENPQPPLIREIIVVQNQGMARWLSMSLAEKLGVFAHGHFPFPDALLWQVFKAVLELPDISQFERDVMLWSLMDILQKILENQEFMEINAYLQDDDQEIKRFQLAWRLANVFDQYVVYRPDWLADWENEKQPESLKNDSQARWQAILWRALIARFGTAHRAKLRAAFFSKAENLANNPRFQRISIFGISALPPFHLDVLAGLGKVVEVHVFLLNPCKEYWGRIVSDGEMAYQTGNQSIAPETLYFEKGNTLLASLGRMGRDFIDMLNEYPHVNHDYFDEPGEETLLACLQSDILHLKERGTPTPIDFDDKSLQIHTCHSPMREVEVLHDQLLALFEENPKLLPKDVIVMMPDIETYAPLIEAVFATAQRAKKMPFSIADRNLRGESALVNTFFAILELSKSRFSVSEVLGVLETEAVQKRFGLSEQDLDLIRHWIEKTGIRWGMNKADRVHKNLPAFEENTWWAGLKRLLLGYALPGGGEKMFNEILPYDGIEGSDALILGKLVTFVEKLFESVQALAKPRILSEWLKFLTQILEDFLEEDENNQAQEIRAVLKDLVEKSQKAGFDAPVSYEVMLEYLRVPLAQKEQPSHFMTGNVSFCTLLPMRSIPFKVVCLLGMNDQDFPRPNKPLSFDLIAKKPIRGDRSRRQNDRYLFLESLLSARESFYISYVGQSQHDNTIMPPSVLVSELLDYVGKAFSHPQQKILNLIMTHHPLQAFSPRYFNQSDKQLFSFSHEYCRASAVLLNERQTSKNFFETPLPAPQTEWKTVELNQFTRFFKNPIEFLLKERLGIALERGESQIDESEPFEVQGLERYNLNQMLVEKNLEGVDLQEYQAIVKAGGQLPHGEIGDYVYSQLTTQVQPFVDRVKLILHQHKIESVPVNLTIGEMRITGHLGQLWRDSLVHYRCAKLKARDYVQLWIHHLILNSLSQKNLPSYSVLIGENEAWEFQPVKNSLEILQILLNDYYWQGVVQPLSFFPDSSFTFVENLNKGKTEEEAFSRAKNSWRGNDFMRGEAEGDYYQLCFGNDELPLDNEEFKPLAKQFFEPFFEFRQPLSA</sequence>
<keyword evidence="7 10" id="KW-0067">ATP-binding</keyword>
<evidence type="ECO:0000256" key="4">
    <source>
        <dbReference type="ARBA" id="ARBA00022801"/>
    </source>
</evidence>
<evidence type="ECO:0000256" key="5">
    <source>
        <dbReference type="ARBA" id="ARBA00022806"/>
    </source>
</evidence>
<evidence type="ECO:0000256" key="6">
    <source>
        <dbReference type="ARBA" id="ARBA00022839"/>
    </source>
</evidence>
<keyword evidence="5 10" id="KW-0347">Helicase</keyword>
<comment type="similarity">
    <text evidence="10">Belongs to the RecC family.</text>
</comment>
<dbReference type="Gene3D" id="1.10.10.160">
    <property type="match status" value="1"/>
</dbReference>
<dbReference type="Gene3D" id="3.40.50.300">
    <property type="entry name" value="P-loop containing nucleotide triphosphate hydrolases"/>
    <property type="match status" value="2"/>
</dbReference>
<comment type="function">
    <text evidence="10">A helicase/nuclease that prepares dsDNA breaks (DSB) for recombinational DNA repair. Binds to DSBs and unwinds DNA via a highly rapid and processive ATP-dependent bidirectional helicase activity. Unwinds dsDNA until it encounters a Chi (crossover hotspot instigator) sequence from the 3' direction. Cuts ssDNA a few nucleotides 3' to the Chi site. The properties and activities of the enzyme are changed at Chi. The Chi-altered holoenzyme produces a long 3'-ssDNA overhang and facilitates RecA-binding to the ssDNA for homologous DNA recombination and repair. Holoenzyme degrades any linearized DNA that is unable to undergo homologous recombination. In the holoenzyme this subunit recognizes the wild-type Chi sequence, and when added to isolated RecB increases its ATP-dependent helicase processivity.</text>
</comment>
<reference evidence="12" key="1">
    <citation type="submission" date="2023-06" db="EMBL/GenBank/DDBJ databases">
        <title>Uncultivated large filamentous bacteria from sulfidic sediments reveal new species and different genomic features in energy metabolism and defense.</title>
        <authorList>
            <person name="Fonseca A."/>
        </authorList>
    </citation>
    <scope>NUCLEOTIDE SEQUENCE</scope>
    <source>
        <strain evidence="12">HSG4</strain>
    </source>
</reference>
<dbReference type="Proteomes" id="UP001171945">
    <property type="component" value="Unassembled WGS sequence"/>
</dbReference>
<evidence type="ECO:0000256" key="9">
    <source>
        <dbReference type="ARBA" id="ARBA00023204"/>
    </source>
</evidence>
<dbReference type="InterPro" id="IPR011335">
    <property type="entry name" value="Restrct_endonuc-II-like"/>
</dbReference>
<dbReference type="Gene3D" id="1.10.10.990">
    <property type="match status" value="1"/>
</dbReference>
<dbReference type="InterPro" id="IPR041500">
    <property type="entry name" value="RecC_C"/>
</dbReference>
<keyword evidence="2 10" id="KW-0547">Nucleotide-binding</keyword>
<evidence type="ECO:0000256" key="8">
    <source>
        <dbReference type="ARBA" id="ARBA00023125"/>
    </source>
</evidence>
<dbReference type="SUPFAM" id="SSF52540">
    <property type="entry name" value="P-loop containing nucleoside triphosphate hydrolases"/>
    <property type="match status" value="2"/>
</dbReference>
<keyword evidence="8 10" id="KW-0238">DNA-binding</keyword>
<dbReference type="SUPFAM" id="SSF52980">
    <property type="entry name" value="Restriction endonuclease-like"/>
    <property type="match status" value="1"/>
</dbReference>
<proteinExistence type="inferred from homology"/>
<keyword evidence="3 10" id="KW-0227">DNA damage</keyword>
<keyword evidence="1 10" id="KW-0540">Nuclease</keyword>
<dbReference type="Pfam" id="PF17946">
    <property type="entry name" value="RecC_C"/>
    <property type="match status" value="1"/>
</dbReference>
<dbReference type="HAMAP" id="MF_01486">
    <property type="entry name" value="RecC"/>
    <property type="match status" value="1"/>
</dbReference>
<dbReference type="PANTHER" id="PTHR30591">
    <property type="entry name" value="RECBCD ENZYME SUBUNIT RECC"/>
    <property type="match status" value="1"/>
</dbReference>
<dbReference type="Pfam" id="PF04257">
    <property type="entry name" value="Exonuc_V_gamma"/>
    <property type="match status" value="1"/>
</dbReference>
<dbReference type="EMBL" id="JAUCGM010000040">
    <property type="protein sequence ID" value="MDM8562034.1"/>
    <property type="molecule type" value="Genomic_DNA"/>
</dbReference>
<dbReference type="PANTHER" id="PTHR30591:SF1">
    <property type="entry name" value="RECBCD ENZYME SUBUNIT RECC"/>
    <property type="match status" value="1"/>
</dbReference>
<evidence type="ECO:0000256" key="1">
    <source>
        <dbReference type="ARBA" id="ARBA00022722"/>
    </source>
</evidence>
<keyword evidence="13" id="KW-1185">Reference proteome</keyword>
<comment type="miscellaneous">
    <text evidence="10">In the RecBCD complex, RecB has a slow 3'-5' helicase, an exonuclease activity and loads RecA onto ssDNA, RecD has a fast 5'-3' helicase activity, while RecC stimulates the ATPase and processivity of the RecB helicase and contributes to recognition of the Chi site.</text>
</comment>
<evidence type="ECO:0000256" key="3">
    <source>
        <dbReference type="ARBA" id="ARBA00022763"/>
    </source>
</evidence>
<protein>
    <recommendedName>
        <fullName evidence="10">RecBCD enzyme subunit RecC</fullName>
    </recommendedName>
    <alternativeName>
        <fullName evidence="10">Exonuclease V subunit RecC</fullName>
        <shortName evidence="10">ExoV subunit RecC</shortName>
    </alternativeName>
    <alternativeName>
        <fullName evidence="10">Helicase/nuclease RecBCD subunit RecC</fullName>
    </alternativeName>
</protein>
<keyword evidence="4 10" id="KW-0378">Hydrolase</keyword>
<evidence type="ECO:0000256" key="10">
    <source>
        <dbReference type="HAMAP-Rule" id="MF_01486"/>
    </source>
</evidence>
<dbReference type="CDD" id="cd22353">
    <property type="entry name" value="RecC_C-like"/>
    <property type="match status" value="1"/>
</dbReference>
<dbReference type="InterPro" id="IPR027417">
    <property type="entry name" value="P-loop_NTPase"/>
</dbReference>
<evidence type="ECO:0000313" key="12">
    <source>
        <dbReference type="EMBL" id="MDM8562034.1"/>
    </source>
</evidence>
<organism evidence="12 13">
    <name type="scientific">Candidatus Marithioploca araucensis</name>
    <dbReference type="NCBI Taxonomy" id="70273"/>
    <lineage>
        <taxon>Bacteria</taxon>
        <taxon>Pseudomonadati</taxon>
        <taxon>Pseudomonadota</taxon>
        <taxon>Gammaproteobacteria</taxon>
        <taxon>Thiotrichales</taxon>
        <taxon>Thiotrichaceae</taxon>
        <taxon>Candidatus Marithioploca</taxon>
    </lineage>
</organism>
<accession>A0ABT7VQU6</accession>
<evidence type="ECO:0000256" key="2">
    <source>
        <dbReference type="ARBA" id="ARBA00022741"/>
    </source>
</evidence>
<gene>
    <name evidence="10 12" type="primary">recC</name>
    <name evidence="12" type="ORF">QUF54_01620</name>
</gene>